<dbReference type="GeneID" id="41967157"/>
<accession>A0A6P8AMM1</accession>
<protein>
    <submittedName>
        <fullName evidence="3">Uncharacterized protein</fullName>
    </submittedName>
</protein>
<reference evidence="3" key="2">
    <citation type="submission" date="2019-10" db="EMBL/GenBank/DDBJ databases">
        <authorList>
            <consortium name="NCBI Genome Project"/>
        </authorList>
    </citation>
    <scope>NUCLEOTIDE SEQUENCE</scope>
    <source>
        <strain evidence="3">NI907</strain>
    </source>
</reference>
<feature type="compositionally biased region" description="Acidic residues" evidence="1">
    <location>
        <begin position="81"/>
        <end position="92"/>
    </location>
</feature>
<proteinExistence type="predicted"/>
<evidence type="ECO:0000313" key="2">
    <source>
        <dbReference type="Proteomes" id="UP000515153"/>
    </source>
</evidence>
<dbReference type="RefSeq" id="XP_030976150.1">
    <property type="nucleotide sequence ID" value="XM_031132252.1"/>
</dbReference>
<dbReference type="AlphaFoldDB" id="A0A6P8AMM1"/>
<name>A0A6P8AMM1_PYRGI</name>
<feature type="region of interest" description="Disordered" evidence="1">
    <location>
        <begin position="61"/>
        <end position="177"/>
    </location>
</feature>
<dbReference type="KEGG" id="pgri:PgNI_12299"/>
<dbReference type="Proteomes" id="UP000515153">
    <property type="component" value="Unplaced"/>
</dbReference>
<reference evidence="3" key="1">
    <citation type="journal article" date="2019" name="Mol. Biol. Evol.">
        <title>Blast fungal genomes show frequent chromosomal changes, gene gains and losses, and effector gene turnover.</title>
        <authorList>
            <person name="Gomez Luciano L.B."/>
            <person name="Jason Tsai I."/>
            <person name="Chuma I."/>
            <person name="Tosa Y."/>
            <person name="Chen Y.H."/>
            <person name="Li J.Y."/>
            <person name="Li M.Y."/>
            <person name="Jade Lu M.Y."/>
            <person name="Nakayashiki H."/>
            <person name="Li W.H."/>
        </authorList>
    </citation>
    <scope>NUCLEOTIDE SEQUENCE</scope>
    <source>
        <strain evidence="3">NI907</strain>
    </source>
</reference>
<reference evidence="3" key="3">
    <citation type="submission" date="2025-08" db="UniProtKB">
        <authorList>
            <consortium name="RefSeq"/>
        </authorList>
    </citation>
    <scope>IDENTIFICATION</scope>
    <source>
        <strain evidence="3">NI907</strain>
    </source>
</reference>
<organism evidence="2 3">
    <name type="scientific">Pyricularia grisea</name>
    <name type="common">Crabgrass-specific blast fungus</name>
    <name type="synonym">Magnaporthe grisea</name>
    <dbReference type="NCBI Taxonomy" id="148305"/>
    <lineage>
        <taxon>Eukaryota</taxon>
        <taxon>Fungi</taxon>
        <taxon>Dikarya</taxon>
        <taxon>Ascomycota</taxon>
        <taxon>Pezizomycotina</taxon>
        <taxon>Sordariomycetes</taxon>
        <taxon>Sordariomycetidae</taxon>
        <taxon>Magnaporthales</taxon>
        <taxon>Pyriculariaceae</taxon>
        <taxon>Pyricularia</taxon>
    </lineage>
</organism>
<feature type="region of interest" description="Disordered" evidence="1">
    <location>
        <begin position="365"/>
        <end position="386"/>
    </location>
</feature>
<feature type="compositionally biased region" description="Basic and acidic residues" evidence="1">
    <location>
        <begin position="61"/>
        <end position="71"/>
    </location>
</feature>
<evidence type="ECO:0000313" key="3">
    <source>
        <dbReference type="RefSeq" id="XP_030976150.1"/>
    </source>
</evidence>
<gene>
    <name evidence="3" type="ORF">PgNI_12299</name>
</gene>
<evidence type="ECO:0000256" key="1">
    <source>
        <dbReference type="SAM" id="MobiDB-lite"/>
    </source>
</evidence>
<sequence>MLSKTDEELVDLNEEDATMIDAQELLDEEVQDAEDENQSSETAFENKIAIVQERRDWLKASMDRTTDPEKKRWFRTLLEKPEEDLFELDDSYFTESNPRDGAEEQGPNDRNQSSEQGQDTRGNNNEQPNNNTSVGTGLNRGQPGHVKNELSPSGKEGNGLKQATFDNDDKPLVPFPGSAADGKVKTVGWLGGRSARYINMYGSKSAPRYRIEEYCYPPRYEDEKHTTYQKQNSSYRENRYGESMENGKYKYTGRNMLGIFGVAWTPNSPNELETIDPQRKKESHAKWNTTYVLVKWKIDGKEIKSWETRTCIRRLWKRKEIADQAIYDAALEAENRYRIEDGLGRFSSRSPSVGLIHDRVEQRRAESLNPVSPAQERVEAASQTANPTPANASIARLLAMPPASGELIPIFNQFLNFMQSAQASTPAALPM</sequence>
<feature type="compositionally biased region" description="Polar residues" evidence="1">
    <location>
        <begin position="108"/>
        <end position="136"/>
    </location>
</feature>
<keyword evidence="2" id="KW-1185">Reference proteome</keyword>